<proteinExistence type="predicted"/>
<dbReference type="Proteomes" id="UP000606786">
    <property type="component" value="Unassembled WGS sequence"/>
</dbReference>
<organism evidence="2 3">
    <name type="scientific">Ceratitis capitata</name>
    <name type="common">Mediterranean fruit fly</name>
    <name type="synonym">Tephritis capitata</name>
    <dbReference type="NCBI Taxonomy" id="7213"/>
    <lineage>
        <taxon>Eukaryota</taxon>
        <taxon>Metazoa</taxon>
        <taxon>Ecdysozoa</taxon>
        <taxon>Arthropoda</taxon>
        <taxon>Hexapoda</taxon>
        <taxon>Insecta</taxon>
        <taxon>Pterygota</taxon>
        <taxon>Neoptera</taxon>
        <taxon>Endopterygota</taxon>
        <taxon>Diptera</taxon>
        <taxon>Brachycera</taxon>
        <taxon>Muscomorpha</taxon>
        <taxon>Tephritoidea</taxon>
        <taxon>Tephritidae</taxon>
        <taxon>Ceratitis</taxon>
        <taxon>Ceratitis</taxon>
    </lineage>
</organism>
<name>A0A811VEC0_CERCA</name>
<reference evidence="2" key="1">
    <citation type="submission" date="2020-11" db="EMBL/GenBank/DDBJ databases">
        <authorList>
            <person name="Whitehead M."/>
        </authorList>
    </citation>
    <scope>NUCLEOTIDE SEQUENCE</scope>
    <source>
        <strain evidence="2">EGII</strain>
    </source>
</reference>
<evidence type="ECO:0000313" key="2">
    <source>
        <dbReference type="EMBL" id="CAD7012532.1"/>
    </source>
</evidence>
<feature type="compositionally biased region" description="Basic and acidic residues" evidence="1">
    <location>
        <begin position="43"/>
        <end position="65"/>
    </location>
</feature>
<gene>
    <name evidence="2" type="ORF">CCAP1982_LOCUS20615</name>
</gene>
<sequence length="78" mass="8578">MEPYPYPESIILHASLLGNGVDLISLSVGDKEGSLVKRGQSRRKLDPSTELESRRGTRSNKEDGGYRNSVHHPSSDSI</sequence>
<comment type="caution">
    <text evidence="2">The sequence shown here is derived from an EMBL/GenBank/DDBJ whole genome shotgun (WGS) entry which is preliminary data.</text>
</comment>
<accession>A0A811VEC0</accession>
<dbReference type="EMBL" id="CAJHJT010000056">
    <property type="protein sequence ID" value="CAD7012532.1"/>
    <property type="molecule type" value="Genomic_DNA"/>
</dbReference>
<evidence type="ECO:0000313" key="3">
    <source>
        <dbReference type="Proteomes" id="UP000606786"/>
    </source>
</evidence>
<dbReference type="AlphaFoldDB" id="A0A811VEC0"/>
<protein>
    <submittedName>
        <fullName evidence="2">(Mediterranean fruit fly) hypothetical protein</fullName>
    </submittedName>
</protein>
<feature type="region of interest" description="Disordered" evidence="1">
    <location>
        <begin position="30"/>
        <end position="78"/>
    </location>
</feature>
<keyword evidence="3" id="KW-1185">Reference proteome</keyword>
<evidence type="ECO:0000256" key="1">
    <source>
        <dbReference type="SAM" id="MobiDB-lite"/>
    </source>
</evidence>